<proteinExistence type="predicted"/>
<dbReference type="SUPFAM" id="SSF56935">
    <property type="entry name" value="Porins"/>
    <property type="match status" value="1"/>
</dbReference>
<dbReference type="AlphaFoldDB" id="A0A645DK71"/>
<gene>
    <name evidence="1" type="ORF">SDC9_136567</name>
</gene>
<protein>
    <recommendedName>
        <fullName evidence="2">TonB-dependent receptor SusC</fullName>
    </recommendedName>
</protein>
<name>A0A645DK71_9ZZZZ</name>
<evidence type="ECO:0000313" key="1">
    <source>
        <dbReference type="EMBL" id="MPM89458.1"/>
    </source>
</evidence>
<evidence type="ECO:0008006" key="2">
    <source>
        <dbReference type="Google" id="ProtNLM"/>
    </source>
</evidence>
<reference evidence="1" key="1">
    <citation type="submission" date="2019-08" db="EMBL/GenBank/DDBJ databases">
        <authorList>
            <person name="Kucharzyk K."/>
            <person name="Murdoch R.W."/>
            <person name="Higgins S."/>
            <person name="Loffler F."/>
        </authorList>
    </citation>
    <scope>NUCLEOTIDE SEQUENCE</scope>
</reference>
<dbReference type="EMBL" id="VSSQ01036876">
    <property type="protein sequence ID" value="MPM89458.1"/>
    <property type="molecule type" value="Genomic_DNA"/>
</dbReference>
<sequence length="271" mass="31146">MRDFMWTVDANISFNRNEISGLNADQFSDVVWGMESMFLRRNGYAIGTLYGYVEDGFYDNEAEVRADPYYANASASKVKSMVGQIKYKNMDDDPVIDNRDKAIIGNTNPDYQYGLTNNLIYKNWTFSFFLQGTHGNDILNTNLLAFDLVGGNNMPKFVWDTRWTSENRDIAKWPRPDNTYTRSMKASDRYVKDGSYLRCKNVSLSYRWVHPIKEVEALNLTASVSNLFTITKYDWYDPDVNSFGSDASRRGVDLSSYPSARTFNLGIQLSF</sequence>
<organism evidence="1">
    <name type="scientific">bioreactor metagenome</name>
    <dbReference type="NCBI Taxonomy" id="1076179"/>
    <lineage>
        <taxon>unclassified sequences</taxon>
        <taxon>metagenomes</taxon>
        <taxon>ecological metagenomes</taxon>
    </lineage>
</organism>
<comment type="caution">
    <text evidence="1">The sequence shown here is derived from an EMBL/GenBank/DDBJ whole genome shotgun (WGS) entry which is preliminary data.</text>
</comment>
<accession>A0A645DK71</accession>